<name>A0A4Q2T3I0_9HYPH</name>
<keyword evidence="1" id="KW-0472">Membrane</keyword>
<sequence length="84" mass="8864">HPVMAAATLVLFFGAWVLIDGIFRVVGAIGHRSSDPDWGWQLVIGILGIIVGLLTFHAPGITALALVIYIAAWALMIGATEIAL</sequence>
<dbReference type="Pfam" id="PF03729">
    <property type="entry name" value="DUF308"/>
    <property type="match status" value="1"/>
</dbReference>
<feature type="transmembrane region" description="Helical" evidence="1">
    <location>
        <begin position="63"/>
        <end position="83"/>
    </location>
</feature>
<feature type="non-terminal residue" evidence="2">
    <location>
        <position position="1"/>
    </location>
</feature>
<dbReference type="InterPro" id="IPR052712">
    <property type="entry name" value="Acid_resist_chaperone_HdeD"/>
</dbReference>
<evidence type="ECO:0000256" key="1">
    <source>
        <dbReference type="SAM" id="Phobius"/>
    </source>
</evidence>
<keyword evidence="1" id="KW-0812">Transmembrane</keyword>
<keyword evidence="3" id="KW-1185">Reference proteome</keyword>
<gene>
    <name evidence="2" type="ORF">EUU22_15325</name>
</gene>
<organism evidence="2 3">
    <name type="scientific">Ciceribacter ferrooxidans</name>
    <dbReference type="NCBI Taxonomy" id="2509717"/>
    <lineage>
        <taxon>Bacteria</taxon>
        <taxon>Pseudomonadati</taxon>
        <taxon>Pseudomonadota</taxon>
        <taxon>Alphaproteobacteria</taxon>
        <taxon>Hyphomicrobiales</taxon>
        <taxon>Rhizobiaceae</taxon>
        <taxon>Ciceribacter</taxon>
    </lineage>
</organism>
<dbReference type="RefSeq" id="WP_205687904.1">
    <property type="nucleotide sequence ID" value="NZ_SDVB01000240.1"/>
</dbReference>
<dbReference type="AlphaFoldDB" id="A0A4Q2T3I0"/>
<accession>A0A4Q2T3I0</accession>
<evidence type="ECO:0000313" key="2">
    <source>
        <dbReference type="EMBL" id="RYC11368.1"/>
    </source>
</evidence>
<proteinExistence type="predicted"/>
<evidence type="ECO:0000313" key="3">
    <source>
        <dbReference type="Proteomes" id="UP000291088"/>
    </source>
</evidence>
<feature type="transmembrane region" description="Helical" evidence="1">
    <location>
        <begin position="38"/>
        <end position="57"/>
    </location>
</feature>
<dbReference type="GO" id="GO:0005886">
    <property type="term" value="C:plasma membrane"/>
    <property type="evidence" value="ECO:0007669"/>
    <property type="project" value="TreeGrafter"/>
</dbReference>
<dbReference type="PANTHER" id="PTHR34989:SF1">
    <property type="entry name" value="PROTEIN HDED"/>
    <property type="match status" value="1"/>
</dbReference>
<reference evidence="2 3" key="1">
    <citation type="submission" date="2019-01" db="EMBL/GenBank/DDBJ databases">
        <authorList>
            <person name="Deng T."/>
        </authorList>
    </citation>
    <scope>NUCLEOTIDE SEQUENCE [LARGE SCALE GENOMIC DNA]</scope>
    <source>
        <strain evidence="2 3">F8825</strain>
    </source>
</reference>
<dbReference type="PANTHER" id="PTHR34989">
    <property type="entry name" value="PROTEIN HDED"/>
    <property type="match status" value="1"/>
</dbReference>
<protein>
    <submittedName>
        <fullName evidence="2">HdeD family acid-resistance protein</fullName>
    </submittedName>
</protein>
<dbReference type="InterPro" id="IPR005325">
    <property type="entry name" value="DUF308_memb"/>
</dbReference>
<feature type="transmembrane region" description="Helical" evidence="1">
    <location>
        <begin position="6"/>
        <end position="26"/>
    </location>
</feature>
<keyword evidence="1" id="KW-1133">Transmembrane helix</keyword>
<dbReference type="Proteomes" id="UP000291088">
    <property type="component" value="Unassembled WGS sequence"/>
</dbReference>
<dbReference type="EMBL" id="SDVB01000240">
    <property type="protein sequence ID" value="RYC11368.1"/>
    <property type="molecule type" value="Genomic_DNA"/>
</dbReference>
<feature type="non-terminal residue" evidence="2">
    <location>
        <position position="84"/>
    </location>
</feature>
<comment type="caution">
    <text evidence="2">The sequence shown here is derived from an EMBL/GenBank/DDBJ whole genome shotgun (WGS) entry which is preliminary data.</text>
</comment>